<dbReference type="InterPro" id="IPR056024">
    <property type="entry name" value="DUF7605"/>
</dbReference>
<dbReference type="EMBL" id="AP024418">
    <property type="protein sequence ID" value="BCR86187.1"/>
    <property type="molecule type" value="Genomic_DNA"/>
</dbReference>
<feature type="domain" description="Dynamin N-terminal" evidence="2">
    <location>
        <begin position="221"/>
        <end position="477"/>
    </location>
</feature>
<organism evidence="4 5">
    <name type="scientific">Aspergillus chevalieri</name>
    <name type="common">Eurotium chevalieri</name>
    <dbReference type="NCBI Taxonomy" id="182096"/>
    <lineage>
        <taxon>Eukaryota</taxon>
        <taxon>Fungi</taxon>
        <taxon>Dikarya</taxon>
        <taxon>Ascomycota</taxon>
        <taxon>Pezizomycotina</taxon>
        <taxon>Eurotiomycetes</taxon>
        <taxon>Eurotiomycetidae</taxon>
        <taxon>Eurotiales</taxon>
        <taxon>Aspergillaceae</taxon>
        <taxon>Aspergillus</taxon>
        <taxon>Aspergillus subgen. Aspergillus</taxon>
    </lineage>
</organism>
<dbReference type="InterPro" id="IPR045063">
    <property type="entry name" value="Dynamin_N"/>
</dbReference>
<sequence>MPPQPFIFSGWETQQQQPDQSTAFNFSAIVPSIEDVDHDTGRDPHSRNAGRRTSSESDFESPDEWIHTPSHSSVAPFEPANSLGISERLRELSLSPGQSTSTNAGNTTSLRADTSERHTSLSDPLPSPSQLDLDGDRMNTGSENGSNTSSLDDVPQGPLPQAPVYDSDLQAVLRDVKEHLASICSDMERCSLIADQESDLSKQFEQVRMASQLDCPETRTVGFIGDSGVGKSRLINSLLDINGLARSSAEGSACTSVVTEFRDIDAHHPNWTIEVIYMDSEEVKELLQELLQSFRMYYTDVFREVTKIEEQERIREQSTRAWATFHSMFRNQPDLTHEFLADQTEGAYSRILGRLQQWAQHSCRQRPGGPVLHHSVVLGSFERCQSYLDTLTTDLHGEGQTAIWPFIKLIRVYLSSPILRTGLVLADLPGFRDLNFARVRATDRYLKHSCSEIFVVTTISRCITDQSINEIKSRCNKGQPMRIVCTRSEDVIADEMARKYRDLAPQIGRLERQVRHAGSRLAEALGRSRDGSSDDLRELLNNNHRARFELDRFLIWNRNQRIEAPLRERDEGVRVFCVSNNLYSEHREGSFPYGEDYLNLSGIRQLRHYCQLVPAEAQFRFIATFLEHRAPAVFRSVKQWTLTGCDNVTAERAKSLRQVLLDVEKVFRETLILQDAGFRTLPRRLEDRFNEEILNVAYERVFEWSESALQTSRVWQGWYHNTYGAFCRKYGTYQTGSVGSHCWNTELLEGTRTAWEGPWLSLERWILSQTNQLNGAVRAAFQKNIECLNDNLRLAPIALENLIDNMSDREACIIDSVEQLLNRLIEELSLIKEDALYGHASSYMAGLMRPVYNKCNSDSGGGVDARRKGYMRDHLTNHTVFLKLIKAINTDCRSLFEKTQSELRQVINQEMANLCSDLHVTVAEGSEMTEATRFSGVASRLRDKVEAAETKIERAHEIVGRLRSSFS</sequence>
<dbReference type="Proteomes" id="UP000637239">
    <property type="component" value="Chromosome 3"/>
</dbReference>
<feature type="domain" description="DUF7605" evidence="3">
    <location>
        <begin position="701"/>
        <end position="881"/>
    </location>
</feature>
<dbReference type="AlphaFoldDB" id="A0A7R7VK51"/>
<dbReference type="Pfam" id="PF24564">
    <property type="entry name" value="DUF7605"/>
    <property type="match status" value="1"/>
</dbReference>
<protein>
    <submittedName>
        <fullName evidence="4">Uncharacterized protein</fullName>
    </submittedName>
</protein>
<evidence type="ECO:0000313" key="4">
    <source>
        <dbReference type="EMBL" id="BCR86187.1"/>
    </source>
</evidence>
<feature type="region of interest" description="Disordered" evidence="1">
    <location>
        <begin position="94"/>
        <end position="163"/>
    </location>
</feature>
<dbReference type="InterPro" id="IPR027417">
    <property type="entry name" value="P-loop_NTPase"/>
</dbReference>
<keyword evidence="5" id="KW-1185">Reference proteome</keyword>
<dbReference type="RefSeq" id="XP_043134709.1">
    <property type="nucleotide sequence ID" value="XM_043276763.1"/>
</dbReference>
<feature type="compositionally biased region" description="Low complexity" evidence="1">
    <location>
        <begin position="121"/>
        <end position="132"/>
    </location>
</feature>
<feature type="compositionally biased region" description="Low complexity" evidence="1">
    <location>
        <begin position="139"/>
        <end position="150"/>
    </location>
</feature>
<dbReference type="Gene3D" id="3.40.50.300">
    <property type="entry name" value="P-loop containing nucleotide triphosphate hydrolases"/>
    <property type="match status" value="1"/>
</dbReference>
<feature type="compositionally biased region" description="Polar residues" evidence="1">
    <location>
        <begin position="11"/>
        <end position="25"/>
    </location>
</feature>
<evidence type="ECO:0000259" key="3">
    <source>
        <dbReference type="Pfam" id="PF24564"/>
    </source>
</evidence>
<dbReference type="PANTHER" id="PTHR36681">
    <property type="entry name" value="NUCLEAR GTPASE, GERMINAL CENTER-ASSOCIATED, TANDEM DUPLICATE 3"/>
    <property type="match status" value="1"/>
</dbReference>
<evidence type="ECO:0000259" key="2">
    <source>
        <dbReference type="Pfam" id="PF00350"/>
    </source>
</evidence>
<dbReference type="GeneID" id="66980546"/>
<gene>
    <name evidence="4" type="ORF">ACHE_30174S</name>
</gene>
<dbReference type="PANTHER" id="PTHR36681:SF3">
    <property type="entry name" value="NUCLEAR GTPASE, GERMINAL CENTER-ASSOCIATED, TANDEM DUPLICATE 3"/>
    <property type="match status" value="1"/>
</dbReference>
<dbReference type="Pfam" id="PF00350">
    <property type="entry name" value="Dynamin_N"/>
    <property type="match status" value="1"/>
</dbReference>
<reference evidence="4" key="2">
    <citation type="submission" date="2021-02" db="EMBL/GenBank/DDBJ databases">
        <title>Aspergillus chevalieri M1 genome sequence.</title>
        <authorList>
            <person name="Kadooka C."/>
            <person name="Mori K."/>
            <person name="Futagami T."/>
        </authorList>
    </citation>
    <scope>NUCLEOTIDE SEQUENCE</scope>
    <source>
        <strain evidence="4">M1</strain>
    </source>
</reference>
<evidence type="ECO:0000313" key="5">
    <source>
        <dbReference type="Proteomes" id="UP000637239"/>
    </source>
</evidence>
<evidence type="ECO:0000256" key="1">
    <source>
        <dbReference type="SAM" id="MobiDB-lite"/>
    </source>
</evidence>
<feature type="compositionally biased region" description="Polar residues" evidence="1">
    <location>
        <begin position="95"/>
        <end position="112"/>
    </location>
</feature>
<proteinExistence type="predicted"/>
<name>A0A7R7VK51_ASPCH</name>
<reference evidence="4" key="1">
    <citation type="submission" date="2021-01" db="EMBL/GenBank/DDBJ databases">
        <authorList>
            <consortium name="Aspergillus chevalieri M1 genome sequencing consortium"/>
            <person name="Kazuki M."/>
            <person name="Futagami T."/>
        </authorList>
    </citation>
    <scope>NUCLEOTIDE SEQUENCE</scope>
    <source>
        <strain evidence="4">M1</strain>
    </source>
</reference>
<dbReference type="SUPFAM" id="SSF52540">
    <property type="entry name" value="P-loop containing nucleoside triphosphate hydrolases"/>
    <property type="match status" value="1"/>
</dbReference>
<dbReference type="KEGG" id="ache:ACHE_30174S"/>
<accession>A0A7R7VK51</accession>
<feature type="region of interest" description="Disordered" evidence="1">
    <location>
        <begin position="1"/>
        <end position="79"/>
    </location>
</feature>